<dbReference type="RefSeq" id="WP_174631962.1">
    <property type="nucleotide sequence ID" value="NZ_CP049074.1"/>
</dbReference>
<keyword evidence="3" id="KW-1185">Reference proteome</keyword>
<dbReference type="AlphaFoldDB" id="A0A6N0NV10"/>
<organism evidence="2 3">
    <name type="scientific">Metallosphaera tengchongensis</name>
    <dbReference type="NCBI Taxonomy" id="1532350"/>
    <lineage>
        <taxon>Archaea</taxon>
        <taxon>Thermoproteota</taxon>
        <taxon>Thermoprotei</taxon>
        <taxon>Sulfolobales</taxon>
        <taxon>Sulfolobaceae</taxon>
        <taxon>Metallosphaera</taxon>
    </lineage>
</organism>
<name>A0A6N0NV10_9CREN</name>
<dbReference type="Proteomes" id="UP000509301">
    <property type="component" value="Chromosome"/>
</dbReference>
<gene>
    <name evidence="2" type="ORF">GWK48_10110</name>
</gene>
<feature type="transmembrane region" description="Helical" evidence="1">
    <location>
        <begin position="7"/>
        <end position="26"/>
    </location>
</feature>
<dbReference type="EMBL" id="CP049074">
    <property type="protein sequence ID" value="QKR00694.1"/>
    <property type="molecule type" value="Genomic_DNA"/>
</dbReference>
<proteinExistence type="predicted"/>
<evidence type="ECO:0000313" key="2">
    <source>
        <dbReference type="EMBL" id="QKR00694.1"/>
    </source>
</evidence>
<sequence length="65" mass="7243">MFSTIETTVLISAPTMFTSILYPVYVAKASSMNSLSELSLDQVGLVKNILTFFSALIRPRRRDLS</sequence>
<reference evidence="2 3" key="1">
    <citation type="submission" date="2020-02" db="EMBL/GenBank/DDBJ databases">
        <title>Comparative genome analysis reveals the metabolism and evolution of the thermophilic archaeal genus Metallosphaera.</title>
        <authorList>
            <person name="Jiang C."/>
        </authorList>
    </citation>
    <scope>NUCLEOTIDE SEQUENCE [LARGE SCALE GENOMIC DNA]</scope>
    <source>
        <strain evidence="2 3">Ric-A</strain>
    </source>
</reference>
<dbReference type="GeneID" id="55642300"/>
<keyword evidence="1" id="KW-1133">Transmembrane helix</keyword>
<accession>A0A6N0NV10</accession>
<evidence type="ECO:0000313" key="3">
    <source>
        <dbReference type="Proteomes" id="UP000509301"/>
    </source>
</evidence>
<keyword evidence="1" id="KW-0812">Transmembrane</keyword>
<keyword evidence="1" id="KW-0472">Membrane</keyword>
<evidence type="ECO:0000256" key="1">
    <source>
        <dbReference type="SAM" id="Phobius"/>
    </source>
</evidence>
<dbReference type="KEGG" id="mten:GWK48_10110"/>
<protein>
    <submittedName>
        <fullName evidence="2">Uncharacterized protein</fullName>
    </submittedName>
</protein>